<dbReference type="InterPro" id="IPR012318">
    <property type="entry name" value="HTH_CRP"/>
</dbReference>
<dbReference type="PANTHER" id="PTHR24567:SF26">
    <property type="entry name" value="REGULATORY PROTEIN YEIL"/>
    <property type="match status" value="1"/>
</dbReference>
<dbReference type="InterPro" id="IPR050397">
    <property type="entry name" value="Env_Response_Regulators"/>
</dbReference>
<name>A0ABR5CN75_9HYPH</name>
<comment type="caution">
    <text evidence="6">The sequence shown here is derived from an EMBL/GenBank/DDBJ whole genome shotgun (WGS) entry which is preliminary data.</text>
</comment>
<evidence type="ECO:0000256" key="1">
    <source>
        <dbReference type="ARBA" id="ARBA00023015"/>
    </source>
</evidence>
<gene>
    <name evidence="6" type="ORF">RS75_19585</name>
</gene>
<dbReference type="Gene3D" id="2.60.120.10">
    <property type="entry name" value="Jelly Rolls"/>
    <property type="match status" value="1"/>
</dbReference>
<keyword evidence="3" id="KW-0804">Transcription</keyword>
<organism evidence="6 7">
    <name type="scientific">Rhizobium nepotum 39/7</name>
    <dbReference type="NCBI Taxonomy" id="1368418"/>
    <lineage>
        <taxon>Bacteria</taxon>
        <taxon>Pseudomonadati</taxon>
        <taxon>Pseudomonadota</taxon>
        <taxon>Alphaproteobacteria</taxon>
        <taxon>Hyphomicrobiales</taxon>
        <taxon>Rhizobiaceae</taxon>
        <taxon>Rhizobium/Agrobacterium group</taxon>
        <taxon>Rhizobium</taxon>
    </lineage>
</organism>
<evidence type="ECO:0000256" key="2">
    <source>
        <dbReference type="ARBA" id="ARBA00023125"/>
    </source>
</evidence>
<evidence type="ECO:0000259" key="4">
    <source>
        <dbReference type="PROSITE" id="PS50042"/>
    </source>
</evidence>
<dbReference type="Pfam" id="PF00027">
    <property type="entry name" value="cNMP_binding"/>
    <property type="match status" value="1"/>
</dbReference>
<dbReference type="InterPro" id="IPR036390">
    <property type="entry name" value="WH_DNA-bd_sf"/>
</dbReference>
<dbReference type="PROSITE" id="PS50042">
    <property type="entry name" value="CNMP_BINDING_3"/>
    <property type="match status" value="1"/>
</dbReference>
<proteinExistence type="predicted"/>
<dbReference type="SMART" id="SM00100">
    <property type="entry name" value="cNMP"/>
    <property type="match status" value="1"/>
</dbReference>
<dbReference type="Proteomes" id="UP000052068">
    <property type="component" value="Unassembled WGS sequence"/>
</dbReference>
<dbReference type="Gene3D" id="1.10.10.10">
    <property type="entry name" value="Winged helix-like DNA-binding domain superfamily/Winged helix DNA-binding domain"/>
    <property type="match status" value="1"/>
</dbReference>
<dbReference type="RefSeq" id="WP_045023649.1">
    <property type="nucleotide sequence ID" value="NZ_JWJH01000019.1"/>
</dbReference>
<sequence length="229" mass="25311">MDVNKTVKLSNRDRNILLRAPLIGIADDAAALKLMEAATVTSLNARHVLFKEGEAAQYFYCVLSGYVRLYRLDRHGREADVRVSGPGESFNECLIFGSDSYRYNAQVAENCTLARFDLTRIRNLIDQEPAIAKAVMRCLSNSLLGTLDCIANDRLQTAPQRVAHYLINEGPRDATSFSLRLPFQKSLLAGKLGLAPEALSRAFSTLKKVGVSVRGRIVQVNDVAALKRI</sequence>
<evidence type="ECO:0000313" key="7">
    <source>
        <dbReference type="Proteomes" id="UP000052068"/>
    </source>
</evidence>
<dbReference type="EMBL" id="JWJH01000019">
    <property type="protein sequence ID" value="KJF66266.1"/>
    <property type="molecule type" value="Genomic_DNA"/>
</dbReference>
<feature type="domain" description="Cyclic nucleotide-binding" evidence="4">
    <location>
        <begin position="22"/>
        <end position="125"/>
    </location>
</feature>
<dbReference type="InterPro" id="IPR000595">
    <property type="entry name" value="cNMP-bd_dom"/>
</dbReference>
<keyword evidence="1" id="KW-0805">Transcription regulation</keyword>
<dbReference type="SUPFAM" id="SSF46785">
    <property type="entry name" value="Winged helix' DNA-binding domain"/>
    <property type="match status" value="1"/>
</dbReference>
<dbReference type="PANTHER" id="PTHR24567">
    <property type="entry name" value="CRP FAMILY TRANSCRIPTIONAL REGULATORY PROTEIN"/>
    <property type="match status" value="1"/>
</dbReference>
<dbReference type="Pfam" id="PF13545">
    <property type="entry name" value="HTH_Crp_2"/>
    <property type="match status" value="1"/>
</dbReference>
<keyword evidence="2" id="KW-0238">DNA-binding</keyword>
<dbReference type="CDD" id="cd00038">
    <property type="entry name" value="CAP_ED"/>
    <property type="match status" value="1"/>
</dbReference>
<accession>A0ABR5CN75</accession>
<evidence type="ECO:0000259" key="5">
    <source>
        <dbReference type="PROSITE" id="PS51063"/>
    </source>
</evidence>
<evidence type="ECO:0000313" key="6">
    <source>
        <dbReference type="EMBL" id="KJF66266.1"/>
    </source>
</evidence>
<evidence type="ECO:0000256" key="3">
    <source>
        <dbReference type="ARBA" id="ARBA00023163"/>
    </source>
</evidence>
<reference evidence="6 7" key="1">
    <citation type="submission" date="2015-03" db="EMBL/GenBank/DDBJ databases">
        <title>Draft Genome Sequences of Agrobacterium nepotum Strain 39/7T (= CFBP 7436T = LMG 26435T) and Agrobacterium sp. Strain KFB 330 (= CFBP 8308 = LMG 28674).</title>
        <authorList>
            <person name="Kuzmanovic N."/>
            <person name="Pulawska J."/>
            <person name="Obradovic A."/>
        </authorList>
    </citation>
    <scope>NUCLEOTIDE SEQUENCE [LARGE SCALE GENOMIC DNA]</scope>
    <source>
        <strain evidence="6 7">39/7</strain>
    </source>
</reference>
<dbReference type="SUPFAM" id="SSF51206">
    <property type="entry name" value="cAMP-binding domain-like"/>
    <property type="match status" value="1"/>
</dbReference>
<feature type="domain" description="HTH crp-type" evidence="5">
    <location>
        <begin position="156"/>
        <end position="224"/>
    </location>
</feature>
<keyword evidence="7" id="KW-1185">Reference proteome</keyword>
<dbReference type="InterPro" id="IPR018490">
    <property type="entry name" value="cNMP-bd_dom_sf"/>
</dbReference>
<dbReference type="PROSITE" id="PS51063">
    <property type="entry name" value="HTH_CRP_2"/>
    <property type="match status" value="1"/>
</dbReference>
<protein>
    <submittedName>
        <fullName evidence="6">Crp/Fnr family transcriptional regulator</fullName>
    </submittedName>
</protein>
<dbReference type="InterPro" id="IPR036388">
    <property type="entry name" value="WH-like_DNA-bd_sf"/>
</dbReference>
<dbReference type="InterPro" id="IPR014710">
    <property type="entry name" value="RmlC-like_jellyroll"/>
</dbReference>